<comment type="caution">
    <text evidence="2">The sequence shown here is derived from an EMBL/GenBank/DDBJ whole genome shotgun (WGS) entry which is preliminary data.</text>
</comment>
<dbReference type="PANTHER" id="PTHR43328">
    <property type="entry name" value="ACETYLTRANSFERASE-RELATED"/>
    <property type="match status" value="1"/>
</dbReference>
<keyword evidence="2" id="KW-0808">Transferase</keyword>
<dbReference type="EC" id="2.3.-.-" evidence="2"/>
<evidence type="ECO:0000313" key="3">
    <source>
        <dbReference type="Proteomes" id="UP001589833"/>
    </source>
</evidence>
<dbReference type="InterPro" id="IPR016181">
    <property type="entry name" value="Acyl_CoA_acyltransferase"/>
</dbReference>
<feature type="domain" description="N-acetyltransferase" evidence="1">
    <location>
        <begin position="21"/>
        <end position="182"/>
    </location>
</feature>
<sequence length="189" mass="21812">MDTVHPLIQEKAFTAKDHSKVVLRPVHLQDAEEIVISVESIIKQGSSIQKERARTVEEEQAFIIEMTSKDNMYTVVEVNGLVKGIARVIRGELTMKRHTGLFRTWLHEDTQGKGIGKQIMDYTLTWCRLHQLHKLCLTVFDSNKIAKSLYEKYGFVTEGVQKDQVYINDVYHDEVFMAYFFKGKGESDQ</sequence>
<dbReference type="PROSITE" id="PS51186">
    <property type="entry name" value="GNAT"/>
    <property type="match status" value="1"/>
</dbReference>
<dbReference type="SUPFAM" id="SSF55729">
    <property type="entry name" value="Acyl-CoA N-acyltransferases (Nat)"/>
    <property type="match status" value="1"/>
</dbReference>
<dbReference type="EMBL" id="JBHLTR010000004">
    <property type="protein sequence ID" value="MFC0558161.1"/>
    <property type="molecule type" value="Genomic_DNA"/>
</dbReference>
<keyword evidence="2" id="KW-0012">Acyltransferase</keyword>
<protein>
    <submittedName>
        <fullName evidence="2">GNAT family N-acetyltransferase</fullName>
        <ecNumber evidence="2">2.3.-.-</ecNumber>
    </submittedName>
</protein>
<evidence type="ECO:0000259" key="1">
    <source>
        <dbReference type="PROSITE" id="PS51186"/>
    </source>
</evidence>
<accession>A0ABV6NBS5</accession>
<dbReference type="InterPro" id="IPR000182">
    <property type="entry name" value="GNAT_dom"/>
</dbReference>
<dbReference type="CDD" id="cd04301">
    <property type="entry name" value="NAT_SF"/>
    <property type="match status" value="1"/>
</dbReference>
<dbReference type="Proteomes" id="UP001589833">
    <property type="component" value="Unassembled WGS sequence"/>
</dbReference>
<dbReference type="Pfam" id="PF00583">
    <property type="entry name" value="Acetyltransf_1"/>
    <property type="match status" value="1"/>
</dbReference>
<dbReference type="GO" id="GO:0016746">
    <property type="term" value="F:acyltransferase activity"/>
    <property type="evidence" value="ECO:0007669"/>
    <property type="project" value="UniProtKB-KW"/>
</dbReference>
<name>A0ABV6NBS5_9BACI</name>
<keyword evidence="3" id="KW-1185">Reference proteome</keyword>
<gene>
    <name evidence="2" type="ORF">ACFFH4_03755</name>
</gene>
<proteinExistence type="predicted"/>
<organism evidence="2 3">
    <name type="scientific">Halalkalibacter alkalisediminis</name>
    <dbReference type="NCBI Taxonomy" id="935616"/>
    <lineage>
        <taxon>Bacteria</taxon>
        <taxon>Bacillati</taxon>
        <taxon>Bacillota</taxon>
        <taxon>Bacilli</taxon>
        <taxon>Bacillales</taxon>
        <taxon>Bacillaceae</taxon>
        <taxon>Halalkalibacter</taxon>
    </lineage>
</organism>
<reference evidence="2 3" key="1">
    <citation type="submission" date="2024-09" db="EMBL/GenBank/DDBJ databases">
        <authorList>
            <person name="Sun Q."/>
            <person name="Mori K."/>
        </authorList>
    </citation>
    <scope>NUCLEOTIDE SEQUENCE [LARGE SCALE GENOMIC DNA]</scope>
    <source>
        <strain evidence="2 3">NCAIM B.02301</strain>
    </source>
</reference>
<dbReference type="PANTHER" id="PTHR43328:SF1">
    <property type="entry name" value="N-ACETYLTRANSFERASE DOMAIN-CONTAINING PROTEIN"/>
    <property type="match status" value="1"/>
</dbReference>
<dbReference type="Gene3D" id="3.40.630.30">
    <property type="match status" value="1"/>
</dbReference>
<evidence type="ECO:0000313" key="2">
    <source>
        <dbReference type="EMBL" id="MFC0558161.1"/>
    </source>
</evidence>
<dbReference type="RefSeq" id="WP_273841145.1">
    <property type="nucleotide sequence ID" value="NZ_JAQQWT010000003.1"/>
</dbReference>